<evidence type="ECO:0000313" key="2">
    <source>
        <dbReference type="Proteomes" id="UP000828941"/>
    </source>
</evidence>
<protein>
    <submittedName>
        <fullName evidence="1">Uncharacterized protein</fullName>
    </submittedName>
</protein>
<sequence length="68" mass="7582">MRSFLRSCQSAESSKLPISELSQAKEADIVIGTGFWLTKPDLVPSQQITKSQFSFNQVAGVPQRQRKV</sequence>
<gene>
    <name evidence="1" type="ORF">L6164_037310</name>
</gene>
<organism evidence="1 2">
    <name type="scientific">Bauhinia variegata</name>
    <name type="common">Purple orchid tree</name>
    <name type="synonym">Phanera variegata</name>
    <dbReference type="NCBI Taxonomy" id="167791"/>
    <lineage>
        <taxon>Eukaryota</taxon>
        <taxon>Viridiplantae</taxon>
        <taxon>Streptophyta</taxon>
        <taxon>Embryophyta</taxon>
        <taxon>Tracheophyta</taxon>
        <taxon>Spermatophyta</taxon>
        <taxon>Magnoliopsida</taxon>
        <taxon>eudicotyledons</taxon>
        <taxon>Gunneridae</taxon>
        <taxon>Pentapetalae</taxon>
        <taxon>rosids</taxon>
        <taxon>fabids</taxon>
        <taxon>Fabales</taxon>
        <taxon>Fabaceae</taxon>
        <taxon>Cercidoideae</taxon>
        <taxon>Cercideae</taxon>
        <taxon>Bauhiniinae</taxon>
        <taxon>Bauhinia</taxon>
    </lineage>
</organism>
<comment type="caution">
    <text evidence="1">The sequence shown here is derived from an EMBL/GenBank/DDBJ whole genome shotgun (WGS) entry which is preliminary data.</text>
</comment>
<reference evidence="1 2" key="1">
    <citation type="journal article" date="2022" name="DNA Res.">
        <title>Chromosomal-level genome assembly of the orchid tree Bauhinia variegata (Leguminosae; Cercidoideae) supports the allotetraploid origin hypothesis of Bauhinia.</title>
        <authorList>
            <person name="Zhong Y."/>
            <person name="Chen Y."/>
            <person name="Zheng D."/>
            <person name="Pang J."/>
            <person name="Liu Y."/>
            <person name="Luo S."/>
            <person name="Meng S."/>
            <person name="Qian L."/>
            <person name="Wei D."/>
            <person name="Dai S."/>
            <person name="Zhou R."/>
        </authorList>
    </citation>
    <scope>NUCLEOTIDE SEQUENCE [LARGE SCALE GENOMIC DNA]</scope>
    <source>
        <strain evidence="1">BV-YZ2020</strain>
    </source>
</reference>
<keyword evidence="2" id="KW-1185">Reference proteome</keyword>
<dbReference type="Proteomes" id="UP000828941">
    <property type="component" value="Chromosome 14"/>
</dbReference>
<accession>A0ACB9KJP9</accession>
<evidence type="ECO:0000313" key="1">
    <source>
        <dbReference type="EMBL" id="KAI4297418.1"/>
    </source>
</evidence>
<dbReference type="EMBL" id="CM039439">
    <property type="protein sequence ID" value="KAI4297418.1"/>
    <property type="molecule type" value="Genomic_DNA"/>
</dbReference>
<name>A0ACB9KJP9_BAUVA</name>
<proteinExistence type="predicted"/>